<dbReference type="EMBL" id="CM003530">
    <property type="protein sequence ID" value="RCV17720.1"/>
    <property type="molecule type" value="Genomic_DNA"/>
</dbReference>
<gene>
    <name evidence="1" type="ORF">SETIT_3G242100v2</name>
</gene>
<reference evidence="1" key="2">
    <citation type="submission" date="2015-07" db="EMBL/GenBank/DDBJ databases">
        <authorList>
            <person name="Noorani M."/>
        </authorList>
    </citation>
    <scope>NUCLEOTIDE SEQUENCE</scope>
    <source>
        <strain evidence="1">Yugu1</strain>
    </source>
</reference>
<reference evidence="1" key="1">
    <citation type="journal article" date="2012" name="Nat. Biotechnol.">
        <title>Reference genome sequence of the model plant Setaria.</title>
        <authorList>
            <person name="Bennetzen J.L."/>
            <person name="Schmutz J."/>
            <person name="Wang H."/>
            <person name="Percifield R."/>
            <person name="Hawkins J."/>
            <person name="Pontaroli A.C."/>
            <person name="Estep M."/>
            <person name="Feng L."/>
            <person name="Vaughn J.N."/>
            <person name="Grimwood J."/>
            <person name="Jenkins J."/>
            <person name="Barry K."/>
            <person name="Lindquist E."/>
            <person name="Hellsten U."/>
            <person name="Deshpande S."/>
            <person name="Wang X."/>
            <person name="Wu X."/>
            <person name="Mitros T."/>
            <person name="Triplett J."/>
            <person name="Yang X."/>
            <person name="Ye C.Y."/>
            <person name="Mauro-Herrera M."/>
            <person name="Wang L."/>
            <person name="Li P."/>
            <person name="Sharma M."/>
            <person name="Sharma R."/>
            <person name="Ronald P.C."/>
            <person name="Panaud O."/>
            <person name="Kellogg E.A."/>
            <person name="Brutnell T.P."/>
            <person name="Doust A.N."/>
            <person name="Tuskan G.A."/>
            <person name="Rokhsar D."/>
            <person name="Devos K.M."/>
        </authorList>
    </citation>
    <scope>NUCLEOTIDE SEQUENCE [LARGE SCALE GENOMIC DNA]</scope>
    <source>
        <strain evidence="1">Yugu1</strain>
    </source>
</reference>
<proteinExistence type="predicted"/>
<protein>
    <submittedName>
        <fullName evidence="1">Uncharacterized protein</fullName>
    </submittedName>
</protein>
<sequence length="187" mass="20176">MFASQKVVALPFFSLANGNHAPRQNIQKSAVTTKTPQDFSNVCISKGGIAILLLGKWQPCSKAKSSEIGTLKTLLNPTKIQQLPAAEARNQHLTAADHALIFFFLGRIGFSSDPPNPSNGISPFIARSTSGSSSACGSRYTSRKRLSEDTSAKDSRNCPCRFPALLSTANTAHLREWVSRLRTSKVG</sequence>
<accession>A0A368QKB8</accession>
<dbReference type="AlphaFoldDB" id="A0A368QKB8"/>
<evidence type="ECO:0000313" key="1">
    <source>
        <dbReference type="EMBL" id="RCV17720.1"/>
    </source>
</evidence>
<name>A0A368QKB8_SETIT</name>
<organism evidence="1">
    <name type="scientific">Setaria italica</name>
    <name type="common">Foxtail millet</name>
    <name type="synonym">Panicum italicum</name>
    <dbReference type="NCBI Taxonomy" id="4555"/>
    <lineage>
        <taxon>Eukaryota</taxon>
        <taxon>Viridiplantae</taxon>
        <taxon>Streptophyta</taxon>
        <taxon>Embryophyta</taxon>
        <taxon>Tracheophyta</taxon>
        <taxon>Spermatophyta</taxon>
        <taxon>Magnoliopsida</taxon>
        <taxon>Liliopsida</taxon>
        <taxon>Poales</taxon>
        <taxon>Poaceae</taxon>
        <taxon>PACMAD clade</taxon>
        <taxon>Panicoideae</taxon>
        <taxon>Panicodae</taxon>
        <taxon>Paniceae</taxon>
        <taxon>Cenchrinae</taxon>
        <taxon>Setaria</taxon>
    </lineage>
</organism>